<comment type="caution">
    <text evidence="1">The sequence shown here is derived from an EMBL/GenBank/DDBJ whole genome shotgun (WGS) entry which is preliminary data.</text>
</comment>
<dbReference type="Proteomes" id="UP000642673">
    <property type="component" value="Unassembled WGS sequence"/>
</dbReference>
<protein>
    <submittedName>
        <fullName evidence="1">Uncharacterized protein</fullName>
    </submittedName>
</protein>
<proteinExistence type="predicted"/>
<evidence type="ECO:0000313" key="1">
    <source>
        <dbReference type="EMBL" id="GHB82129.1"/>
    </source>
</evidence>
<evidence type="ECO:0000313" key="2">
    <source>
        <dbReference type="Proteomes" id="UP000642673"/>
    </source>
</evidence>
<accession>A0ABQ3F4H8</accession>
<dbReference type="EMBL" id="BMVP01000021">
    <property type="protein sequence ID" value="GHB82129.1"/>
    <property type="molecule type" value="Genomic_DNA"/>
</dbReference>
<gene>
    <name evidence="1" type="ORF">GCM10010347_61290</name>
</gene>
<name>A0ABQ3F4H8_9ACTN</name>
<sequence>MVSTGITGHLVAARRKPVREPVRDPARQRAALWFPELMYPVPCHPGPPLSTLMRRRAAWGIALVRGRAGRRGR</sequence>
<reference evidence="2" key="1">
    <citation type="journal article" date="2019" name="Int. J. Syst. Evol. Microbiol.">
        <title>The Global Catalogue of Microorganisms (GCM) 10K type strain sequencing project: providing services to taxonomists for standard genome sequencing and annotation.</title>
        <authorList>
            <consortium name="The Broad Institute Genomics Platform"/>
            <consortium name="The Broad Institute Genome Sequencing Center for Infectious Disease"/>
            <person name="Wu L."/>
            <person name="Ma J."/>
        </authorList>
    </citation>
    <scope>NUCLEOTIDE SEQUENCE [LARGE SCALE GENOMIC DNA]</scope>
    <source>
        <strain evidence="2">JCM 4738</strain>
    </source>
</reference>
<keyword evidence="2" id="KW-1185">Reference proteome</keyword>
<organism evidence="1 2">
    <name type="scientific">Streptomyces cirratus</name>
    <dbReference type="NCBI Taxonomy" id="68187"/>
    <lineage>
        <taxon>Bacteria</taxon>
        <taxon>Bacillati</taxon>
        <taxon>Actinomycetota</taxon>
        <taxon>Actinomycetes</taxon>
        <taxon>Kitasatosporales</taxon>
        <taxon>Streptomycetaceae</taxon>
        <taxon>Streptomyces</taxon>
    </lineage>
</organism>